<accession>A0A147BAB2</accession>
<protein>
    <submittedName>
        <fullName evidence="2">Uncharacterized protein</fullName>
    </submittedName>
</protein>
<feature type="compositionally biased region" description="Basic and acidic residues" evidence="1">
    <location>
        <begin position="13"/>
        <end position="22"/>
    </location>
</feature>
<organism evidence="2">
    <name type="scientific">Ixodes ricinus</name>
    <name type="common">Common tick</name>
    <name type="synonym">Acarus ricinus</name>
    <dbReference type="NCBI Taxonomy" id="34613"/>
    <lineage>
        <taxon>Eukaryota</taxon>
        <taxon>Metazoa</taxon>
        <taxon>Ecdysozoa</taxon>
        <taxon>Arthropoda</taxon>
        <taxon>Chelicerata</taxon>
        <taxon>Arachnida</taxon>
        <taxon>Acari</taxon>
        <taxon>Parasitiformes</taxon>
        <taxon>Ixodida</taxon>
        <taxon>Ixodoidea</taxon>
        <taxon>Ixodidae</taxon>
        <taxon>Ixodinae</taxon>
        <taxon>Ixodes</taxon>
    </lineage>
</organism>
<dbReference type="EMBL" id="GEGO01007688">
    <property type="protein sequence ID" value="JAR87716.1"/>
    <property type="molecule type" value="Transcribed_RNA"/>
</dbReference>
<proteinExistence type="predicted"/>
<feature type="non-terminal residue" evidence="2">
    <location>
        <position position="1"/>
    </location>
</feature>
<name>A0A147BAB2_IXORI</name>
<evidence type="ECO:0000313" key="2">
    <source>
        <dbReference type="EMBL" id="JAR87716.1"/>
    </source>
</evidence>
<feature type="region of interest" description="Disordered" evidence="1">
    <location>
        <begin position="1"/>
        <end position="22"/>
    </location>
</feature>
<sequence>GRLLPTLPSAEISADRSQAHEVQVHVRSADGQRRLRTVNVNPPISALVTTTQIVLQTGPISHVTRSRRFRHSQL</sequence>
<dbReference type="AlphaFoldDB" id="A0A147BAB2"/>
<evidence type="ECO:0000256" key="1">
    <source>
        <dbReference type="SAM" id="MobiDB-lite"/>
    </source>
</evidence>
<reference evidence="2" key="1">
    <citation type="journal article" date="2018" name="PLoS Negl. Trop. Dis.">
        <title>Sialome diversity of ticks revealed by RNAseq of single tick salivary glands.</title>
        <authorList>
            <person name="Perner J."/>
            <person name="Kropackova S."/>
            <person name="Kopacek P."/>
            <person name="Ribeiro J.M."/>
        </authorList>
    </citation>
    <scope>NUCLEOTIDE SEQUENCE</scope>
    <source>
        <strain evidence="2">Siblings of single egg batch collected in Ceske Budejovice</strain>
        <tissue evidence="2">Salivary glands</tissue>
    </source>
</reference>